<dbReference type="InterPro" id="IPR015421">
    <property type="entry name" value="PyrdxlP-dep_Trfase_major"/>
</dbReference>
<reference evidence="5 6" key="1">
    <citation type="submission" date="2016-10" db="EMBL/GenBank/DDBJ databases">
        <title>The Draft Genome Sequence of Actinokineospora bangkokensis 44EHWT reveals the biosynthetic pathway of antifungal compounds Thailandins with unusual extender unit butylmalonyl-CoA.</title>
        <authorList>
            <person name="Greule A."/>
            <person name="Intra B."/>
            <person name="Flemming S."/>
            <person name="Rommel M.G."/>
            <person name="Panbangred W."/>
            <person name="Bechthold A."/>
        </authorList>
    </citation>
    <scope>NUCLEOTIDE SEQUENCE [LARGE SCALE GENOMIC DNA]</scope>
    <source>
        <strain evidence="5 6">44EHW</strain>
    </source>
</reference>
<comment type="caution">
    <text evidence="5">The sequence shown here is derived from an EMBL/GenBank/DDBJ whole genome shotgun (WGS) entry which is preliminary data.</text>
</comment>
<accession>A0A1Q9LPG9</accession>
<dbReference type="InterPro" id="IPR015422">
    <property type="entry name" value="PyrdxlP-dep_Trfase_small"/>
</dbReference>
<dbReference type="GO" id="GO:0030170">
    <property type="term" value="F:pyridoxal phosphate binding"/>
    <property type="evidence" value="ECO:0007669"/>
    <property type="project" value="InterPro"/>
</dbReference>
<dbReference type="Proteomes" id="UP000186040">
    <property type="component" value="Unassembled WGS sequence"/>
</dbReference>
<dbReference type="Gene3D" id="3.40.640.10">
    <property type="entry name" value="Type I PLP-dependent aspartate aminotransferase-like (Major domain)"/>
    <property type="match status" value="1"/>
</dbReference>
<evidence type="ECO:0000256" key="1">
    <source>
        <dbReference type="ARBA" id="ARBA00022576"/>
    </source>
</evidence>
<gene>
    <name evidence="5" type="ORF">BJP25_15055</name>
</gene>
<dbReference type="InterPro" id="IPR015424">
    <property type="entry name" value="PyrdxlP-dep_Trfase"/>
</dbReference>
<protein>
    <submittedName>
        <fullName evidence="5">Aspartate aminotransferase</fullName>
    </submittedName>
</protein>
<evidence type="ECO:0000313" key="5">
    <source>
        <dbReference type="EMBL" id="OLR93894.1"/>
    </source>
</evidence>
<dbReference type="AlphaFoldDB" id="A0A1Q9LPG9"/>
<dbReference type="GO" id="GO:0008483">
    <property type="term" value="F:transaminase activity"/>
    <property type="evidence" value="ECO:0007669"/>
    <property type="project" value="UniProtKB-KW"/>
</dbReference>
<keyword evidence="2 5" id="KW-0808">Transferase</keyword>
<keyword evidence="3" id="KW-0663">Pyridoxal phosphate</keyword>
<organism evidence="5 6">
    <name type="scientific">Actinokineospora bangkokensis</name>
    <dbReference type="NCBI Taxonomy" id="1193682"/>
    <lineage>
        <taxon>Bacteria</taxon>
        <taxon>Bacillati</taxon>
        <taxon>Actinomycetota</taxon>
        <taxon>Actinomycetes</taxon>
        <taxon>Pseudonocardiales</taxon>
        <taxon>Pseudonocardiaceae</taxon>
        <taxon>Actinokineospora</taxon>
    </lineage>
</organism>
<dbReference type="InterPro" id="IPR004839">
    <property type="entry name" value="Aminotransferase_I/II_large"/>
</dbReference>
<dbReference type="EMBL" id="MKQR01000009">
    <property type="protein sequence ID" value="OLR93894.1"/>
    <property type="molecule type" value="Genomic_DNA"/>
</dbReference>
<dbReference type="STRING" id="1193682.BJP25_15055"/>
<name>A0A1Q9LPG9_9PSEU</name>
<feature type="domain" description="Aminotransferase class I/classII large" evidence="4">
    <location>
        <begin position="11"/>
        <end position="306"/>
    </location>
</feature>
<evidence type="ECO:0000256" key="2">
    <source>
        <dbReference type="ARBA" id="ARBA00022679"/>
    </source>
</evidence>
<evidence type="ECO:0000259" key="4">
    <source>
        <dbReference type="Pfam" id="PF00155"/>
    </source>
</evidence>
<dbReference type="CDD" id="cd00609">
    <property type="entry name" value="AAT_like"/>
    <property type="match status" value="1"/>
</dbReference>
<dbReference type="Pfam" id="PF00155">
    <property type="entry name" value="Aminotran_1_2"/>
    <property type="match status" value="1"/>
</dbReference>
<sequence>MPGVRAALAGSLDSVHLTLDALSSGLEAELAAHLGVQPEQVVAGAGSGALLAQFMTAHAGPGDAVVHSWPSFEVYPLLISTSGARAIAVPAPDDRQDLAAVAAAVTPATTVVLLCNPNNPTGEVLGAPALRELLDALPPHVVLLVDEAYREFAEPGSIADALELAATDDRVAVVRTFSKSHGLLGARVGYLVGSRRVVDPLRPSTIFYRVPTPAQAAAVVALRAEDAMRAQCTQVAAERDRVRRGLLDLGFDVPPSGGNFLWVRLGERNDEFVAHLAEHGIAVRALAGGAGVRVSTGTREADDAVLDAAKQFPR</sequence>
<evidence type="ECO:0000256" key="3">
    <source>
        <dbReference type="ARBA" id="ARBA00022898"/>
    </source>
</evidence>
<dbReference type="PANTHER" id="PTHR43643">
    <property type="entry name" value="HISTIDINOL-PHOSPHATE AMINOTRANSFERASE 2"/>
    <property type="match status" value="1"/>
</dbReference>
<dbReference type="Gene3D" id="3.90.1150.10">
    <property type="entry name" value="Aspartate Aminotransferase, domain 1"/>
    <property type="match status" value="1"/>
</dbReference>
<proteinExistence type="predicted"/>
<dbReference type="PANTHER" id="PTHR43643:SF3">
    <property type="entry name" value="HISTIDINOL-PHOSPHATE AMINOTRANSFERASE"/>
    <property type="match status" value="1"/>
</dbReference>
<dbReference type="InterPro" id="IPR050106">
    <property type="entry name" value="HistidinolP_aminotransfase"/>
</dbReference>
<dbReference type="SUPFAM" id="SSF53383">
    <property type="entry name" value="PLP-dependent transferases"/>
    <property type="match status" value="1"/>
</dbReference>
<keyword evidence="6" id="KW-1185">Reference proteome</keyword>
<keyword evidence="1 5" id="KW-0032">Aminotransferase</keyword>
<evidence type="ECO:0000313" key="6">
    <source>
        <dbReference type="Proteomes" id="UP000186040"/>
    </source>
</evidence>